<dbReference type="GO" id="GO:0003700">
    <property type="term" value="F:DNA-binding transcription factor activity"/>
    <property type="evidence" value="ECO:0007669"/>
    <property type="project" value="TreeGrafter"/>
</dbReference>
<dbReference type="Proteomes" id="UP000633205">
    <property type="component" value="Unassembled WGS sequence"/>
</dbReference>
<dbReference type="InterPro" id="IPR000944">
    <property type="entry name" value="Tscrpt_reg_Rrf2"/>
</dbReference>
<reference evidence="2" key="1">
    <citation type="journal article" date="2014" name="Int. J. Syst. Evol. Microbiol.">
        <title>Complete genome sequence of Corynebacterium casei LMG S-19264T (=DSM 44701T), isolated from a smear-ripened cheese.</title>
        <authorList>
            <consortium name="US DOE Joint Genome Institute (JGI-PGF)"/>
            <person name="Walter F."/>
            <person name="Albersmeier A."/>
            <person name="Kalinowski J."/>
            <person name="Ruckert C."/>
        </authorList>
    </citation>
    <scope>NUCLEOTIDE SEQUENCE</scope>
    <source>
        <strain evidence="2">CGMCC 1.15152</strain>
    </source>
</reference>
<keyword evidence="1" id="KW-0238">DNA-binding</keyword>
<keyword evidence="3" id="KW-1185">Reference proteome</keyword>
<dbReference type="PROSITE" id="PS51197">
    <property type="entry name" value="HTH_RRF2_2"/>
    <property type="match status" value="1"/>
</dbReference>
<comment type="caution">
    <text evidence="2">The sequence shown here is derived from an EMBL/GenBank/DDBJ whole genome shotgun (WGS) entry which is preliminary data.</text>
</comment>
<dbReference type="SUPFAM" id="SSF46785">
    <property type="entry name" value="Winged helix' DNA-binding domain"/>
    <property type="match status" value="1"/>
</dbReference>
<gene>
    <name evidence="2" type="ORF">GCM10010915_09500</name>
</gene>
<dbReference type="InterPro" id="IPR036390">
    <property type="entry name" value="WH_DNA-bd_sf"/>
</dbReference>
<dbReference type="PANTHER" id="PTHR33221:SF5">
    <property type="entry name" value="HTH-TYPE TRANSCRIPTIONAL REGULATOR ISCR"/>
    <property type="match status" value="1"/>
</dbReference>
<dbReference type="PANTHER" id="PTHR33221">
    <property type="entry name" value="WINGED HELIX-TURN-HELIX TRANSCRIPTIONAL REGULATOR, RRF2 FAMILY"/>
    <property type="match status" value="1"/>
</dbReference>
<sequence length="152" mass="16465">MRISARGDYAVRACLELAVRPDDAPLSAEAIATGQDIPRRFLEGILPDLRRADIILSQRGARGGHRLARAPEDVTVADVIRAVEGPLVYVRDDRPSDVELRGTATPLVNVWVALRANVRAVLESVTLADLADGRLPNDIANLVADPGAWEQE</sequence>
<evidence type="ECO:0000313" key="2">
    <source>
        <dbReference type="EMBL" id="GGD31340.1"/>
    </source>
</evidence>
<dbReference type="InterPro" id="IPR036388">
    <property type="entry name" value="WH-like_DNA-bd_sf"/>
</dbReference>
<name>A0A916Y4W4_9MICO</name>
<dbReference type="EMBL" id="BMHO01000001">
    <property type="protein sequence ID" value="GGD31340.1"/>
    <property type="molecule type" value="Genomic_DNA"/>
</dbReference>
<accession>A0A916Y4W4</accession>
<evidence type="ECO:0000313" key="3">
    <source>
        <dbReference type="Proteomes" id="UP000633205"/>
    </source>
</evidence>
<dbReference type="Gene3D" id="1.10.10.10">
    <property type="entry name" value="Winged helix-like DNA-binding domain superfamily/Winged helix DNA-binding domain"/>
    <property type="match status" value="1"/>
</dbReference>
<proteinExistence type="predicted"/>
<dbReference type="NCBIfam" id="TIGR00738">
    <property type="entry name" value="rrf2_super"/>
    <property type="match status" value="1"/>
</dbReference>
<protein>
    <submittedName>
        <fullName evidence="2">Transcriptional regulator</fullName>
    </submittedName>
</protein>
<organism evidence="2 3">
    <name type="scientific">Microbacterium faecale</name>
    <dbReference type="NCBI Taxonomy" id="1804630"/>
    <lineage>
        <taxon>Bacteria</taxon>
        <taxon>Bacillati</taxon>
        <taxon>Actinomycetota</taxon>
        <taxon>Actinomycetes</taxon>
        <taxon>Micrococcales</taxon>
        <taxon>Microbacteriaceae</taxon>
        <taxon>Microbacterium</taxon>
    </lineage>
</organism>
<dbReference type="AlphaFoldDB" id="A0A916Y4W4"/>
<dbReference type="RefSeq" id="WP_188711136.1">
    <property type="nucleotide sequence ID" value="NZ_BMHO01000001.1"/>
</dbReference>
<dbReference type="GO" id="GO:0003677">
    <property type="term" value="F:DNA binding"/>
    <property type="evidence" value="ECO:0007669"/>
    <property type="project" value="UniProtKB-KW"/>
</dbReference>
<evidence type="ECO:0000256" key="1">
    <source>
        <dbReference type="ARBA" id="ARBA00023125"/>
    </source>
</evidence>
<reference evidence="2" key="2">
    <citation type="submission" date="2020-09" db="EMBL/GenBank/DDBJ databases">
        <authorList>
            <person name="Sun Q."/>
            <person name="Zhou Y."/>
        </authorList>
    </citation>
    <scope>NUCLEOTIDE SEQUENCE</scope>
    <source>
        <strain evidence="2">CGMCC 1.15152</strain>
    </source>
</reference>
<dbReference type="GO" id="GO:0005829">
    <property type="term" value="C:cytosol"/>
    <property type="evidence" value="ECO:0007669"/>
    <property type="project" value="TreeGrafter"/>
</dbReference>
<dbReference type="Pfam" id="PF02082">
    <property type="entry name" value="Rrf2"/>
    <property type="match status" value="1"/>
</dbReference>